<dbReference type="InterPro" id="IPR050313">
    <property type="entry name" value="Carb_Metab_HTH_regulators"/>
</dbReference>
<dbReference type="InterPro" id="IPR036390">
    <property type="entry name" value="WH_DNA-bd_sf"/>
</dbReference>
<organism evidence="5 6">
    <name type="scientific">Paenibacillus lutimineralis</name>
    <dbReference type="NCBI Taxonomy" id="2707005"/>
    <lineage>
        <taxon>Bacteria</taxon>
        <taxon>Bacillati</taxon>
        <taxon>Bacillota</taxon>
        <taxon>Bacilli</taxon>
        <taxon>Bacillales</taxon>
        <taxon>Paenibacillaceae</taxon>
        <taxon>Paenibacillus</taxon>
    </lineage>
</organism>
<dbReference type="PANTHER" id="PTHR30363:SF44">
    <property type="entry name" value="AGA OPERON TRANSCRIPTIONAL REPRESSOR-RELATED"/>
    <property type="match status" value="1"/>
</dbReference>
<dbReference type="Proteomes" id="UP000270678">
    <property type="component" value="Chromosome"/>
</dbReference>
<evidence type="ECO:0000256" key="3">
    <source>
        <dbReference type="ARBA" id="ARBA00023163"/>
    </source>
</evidence>
<dbReference type="Pfam" id="PF08220">
    <property type="entry name" value="HTH_DeoR"/>
    <property type="match status" value="1"/>
</dbReference>
<dbReference type="PROSITE" id="PS51000">
    <property type="entry name" value="HTH_DEOR_2"/>
    <property type="match status" value="1"/>
</dbReference>
<dbReference type="PROSITE" id="PS00894">
    <property type="entry name" value="HTH_DEOR_1"/>
    <property type="match status" value="1"/>
</dbReference>
<gene>
    <name evidence="5" type="ORF">EI981_26535</name>
</gene>
<dbReference type="InterPro" id="IPR001034">
    <property type="entry name" value="DeoR_HTH"/>
</dbReference>
<feature type="domain" description="HTH deoR-type" evidence="4">
    <location>
        <begin position="3"/>
        <end position="58"/>
    </location>
</feature>
<dbReference type="Gene3D" id="3.40.50.1360">
    <property type="match status" value="1"/>
</dbReference>
<dbReference type="PANTHER" id="PTHR30363">
    <property type="entry name" value="HTH-TYPE TRANSCRIPTIONAL REGULATOR SRLR-RELATED"/>
    <property type="match status" value="1"/>
</dbReference>
<keyword evidence="1" id="KW-0805">Transcription regulation</keyword>
<name>A0A3Q9ICA7_9BACL</name>
<dbReference type="Gene3D" id="1.10.10.10">
    <property type="entry name" value="Winged helix-like DNA-binding domain superfamily/Winged helix DNA-binding domain"/>
    <property type="match status" value="1"/>
</dbReference>
<evidence type="ECO:0000256" key="2">
    <source>
        <dbReference type="ARBA" id="ARBA00023125"/>
    </source>
</evidence>
<dbReference type="SUPFAM" id="SSF46785">
    <property type="entry name" value="Winged helix' DNA-binding domain"/>
    <property type="match status" value="1"/>
</dbReference>
<dbReference type="KEGG" id="plut:EI981_26535"/>
<dbReference type="AlphaFoldDB" id="A0A3Q9ICA7"/>
<evidence type="ECO:0000256" key="1">
    <source>
        <dbReference type="ARBA" id="ARBA00023015"/>
    </source>
</evidence>
<protein>
    <submittedName>
        <fullName evidence="5">DeoR/GlpR transcriptional regulator</fullName>
    </submittedName>
</protein>
<dbReference type="OrthoDB" id="9797223at2"/>
<sequence>MLPIARKAKIKDLIIEKKNVTVAELTEIFNVTEETIRRDLKQLEDEGILIRIYGGAYISDGVQNDVNVNLREHIHVEGKKRIASKCVDFIKNGDSIFLDASTTSLYIANMIGSRRITVVTNSIKIVNTLVDSPNVHLVIVGGVVSNSSMSSLGRNAEQNMNSYYFDLAFISCRTISMQHGITDSNEQQAEVRRLAVERANTVYLVADHTKFDRTSFASICGFEHIHNIVVDEPLSQEWHEFLEANNIALTECEE</sequence>
<dbReference type="InterPro" id="IPR037171">
    <property type="entry name" value="NagB/RpiA_transferase-like"/>
</dbReference>
<dbReference type="SUPFAM" id="SSF100950">
    <property type="entry name" value="NagB/RpiA/CoA transferase-like"/>
    <property type="match status" value="1"/>
</dbReference>
<dbReference type="RefSeq" id="WP_127003364.1">
    <property type="nucleotide sequence ID" value="NZ_CP034346.1"/>
</dbReference>
<evidence type="ECO:0000313" key="6">
    <source>
        <dbReference type="Proteomes" id="UP000270678"/>
    </source>
</evidence>
<keyword evidence="2" id="KW-0238">DNA-binding</keyword>
<dbReference type="GO" id="GO:0003700">
    <property type="term" value="F:DNA-binding transcription factor activity"/>
    <property type="evidence" value="ECO:0007669"/>
    <property type="project" value="InterPro"/>
</dbReference>
<dbReference type="Pfam" id="PF00455">
    <property type="entry name" value="DeoRC"/>
    <property type="match status" value="1"/>
</dbReference>
<dbReference type="InterPro" id="IPR036388">
    <property type="entry name" value="WH-like_DNA-bd_sf"/>
</dbReference>
<dbReference type="SMART" id="SM00420">
    <property type="entry name" value="HTH_DEOR"/>
    <property type="match status" value="1"/>
</dbReference>
<evidence type="ECO:0000313" key="5">
    <source>
        <dbReference type="EMBL" id="AZS17637.1"/>
    </source>
</evidence>
<dbReference type="SMART" id="SM01134">
    <property type="entry name" value="DeoRC"/>
    <property type="match status" value="1"/>
</dbReference>
<keyword evidence="6" id="KW-1185">Reference proteome</keyword>
<proteinExistence type="predicted"/>
<dbReference type="EMBL" id="CP034346">
    <property type="protein sequence ID" value="AZS17637.1"/>
    <property type="molecule type" value="Genomic_DNA"/>
</dbReference>
<keyword evidence="3" id="KW-0804">Transcription</keyword>
<dbReference type="GO" id="GO:0003677">
    <property type="term" value="F:DNA binding"/>
    <property type="evidence" value="ECO:0007669"/>
    <property type="project" value="UniProtKB-KW"/>
</dbReference>
<accession>A0A3Q9ICA7</accession>
<dbReference type="InterPro" id="IPR018356">
    <property type="entry name" value="Tscrpt_reg_HTH_DeoR_CS"/>
</dbReference>
<evidence type="ECO:0000259" key="4">
    <source>
        <dbReference type="PROSITE" id="PS51000"/>
    </source>
</evidence>
<reference evidence="6" key="1">
    <citation type="submission" date="2018-12" db="EMBL/GenBank/DDBJ databases">
        <title>Complete genome sequence of Paenibacillus sp. MBLB1234.</title>
        <authorList>
            <person name="Nam Y.-D."/>
            <person name="Kang J."/>
            <person name="Chung W.-H."/>
            <person name="Park Y.S."/>
        </authorList>
    </citation>
    <scope>NUCLEOTIDE SEQUENCE [LARGE SCALE GENOMIC DNA]</scope>
    <source>
        <strain evidence="6">MBLB1234</strain>
    </source>
</reference>
<dbReference type="InterPro" id="IPR014036">
    <property type="entry name" value="DeoR-like_C"/>
</dbReference>
<dbReference type="PRINTS" id="PR00037">
    <property type="entry name" value="HTHLACR"/>
</dbReference>